<dbReference type="PROSITE" id="PS50878">
    <property type="entry name" value="RT_POL"/>
    <property type="match status" value="1"/>
</dbReference>
<accession>A0A9W3CBN7</accession>
<dbReference type="Gene3D" id="3.30.70.270">
    <property type="match status" value="2"/>
</dbReference>
<dbReference type="GO" id="GO:0003676">
    <property type="term" value="F:nucleic acid binding"/>
    <property type="evidence" value="ECO:0007669"/>
    <property type="project" value="InterPro"/>
</dbReference>
<dbReference type="InterPro" id="IPR043502">
    <property type="entry name" value="DNA/RNA_pol_sf"/>
</dbReference>
<dbReference type="SUPFAM" id="SSF53098">
    <property type="entry name" value="Ribonuclease H-like"/>
    <property type="match status" value="1"/>
</dbReference>
<dbReference type="GO" id="GO:0004523">
    <property type="term" value="F:RNA-DNA hybrid ribonuclease activity"/>
    <property type="evidence" value="ECO:0007669"/>
    <property type="project" value="InterPro"/>
</dbReference>
<dbReference type="InterPro" id="IPR036397">
    <property type="entry name" value="RNaseH_sf"/>
</dbReference>
<feature type="domain" description="Reverse transcriptase" evidence="2">
    <location>
        <begin position="1"/>
        <end position="55"/>
    </location>
</feature>
<dbReference type="CDD" id="cd09279">
    <property type="entry name" value="RNase_HI_like"/>
    <property type="match status" value="1"/>
</dbReference>
<dbReference type="AlphaFoldDB" id="A0A9W3CBN7"/>
<name>A0A9W3CBN7_RAPSA</name>
<feature type="compositionally biased region" description="Basic and acidic residues" evidence="1">
    <location>
        <begin position="463"/>
        <end position="473"/>
    </location>
</feature>
<reference evidence="4" key="2">
    <citation type="submission" date="2025-08" db="UniProtKB">
        <authorList>
            <consortium name="RefSeq"/>
        </authorList>
    </citation>
    <scope>IDENTIFICATION</scope>
    <source>
        <tissue evidence="4">Leaf</tissue>
    </source>
</reference>
<evidence type="ECO:0000256" key="1">
    <source>
        <dbReference type="SAM" id="MobiDB-lite"/>
    </source>
</evidence>
<dbReference type="InterPro" id="IPR041577">
    <property type="entry name" value="RT_RNaseH_2"/>
</dbReference>
<dbReference type="Pfam" id="PF17919">
    <property type="entry name" value="RT_RNaseH_2"/>
    <property type="match status" value="1"/>
</dbReference>
<reference evidence="3" key="1">
    <citation type="journal article" date="2019" name="Database">
        <title>The radish genome database (RadishGD): an integrated information resource for radish genomics.</title>
        <authorList>
            <person name="Yu H.J."/>
            <person name="Baek S."/>
            <person name="Lee Y.J."/>
            <person name="Cho A."/>
            <person name="Mun J.H."/>
        </authorList>
    </citation>
    <scope>NUCLEOTIDE SEQUENCE [LARGE SCALE GENOMIC DNA]</scope>
    <source>
        <strain evidence="3">cv. WK10039</strain>
    </source>
</reference>
<proteinExistence type="predicted"/>
<sequence>MEVYIDDMLVKSLVAGDHVLQLQECFNILNKFGMKLNPTKCTFGVASGEFLGYLVTKRGIEANPKQISALIEMLPPKSVKDVQRLTGKIAALNRFISRSTDRCLPFYKLLKGNKKFEWNTDCDAALSELKVYISEPPILSKPVHGELLYLYAATSEHAVSGVLVREEDNEQKPIYYVSRSLFDCETRYPVMEKLALAVVNAARKLRPYFQSHTIMISSSSLFPVKLNTDDKTRKWKLHVDGVSSKQGSGVGIKLESPTGEMIEQSFRLGFNASNNEAEYESLIAVLRLAQSIGAQKISAFSDSQLVTSQFHSEYEAKNERMEAYLAILRGIIKQFDEFELTRITRGENTSADALAALASTSNPTIRRVIPVEGIDQPSIDIPLKGTLSNKDDLPLVAPIVTRSKSKGRTQEPDEDSLVAPRSRKFPGESSRRTRSSTARTTLDPPIPEEIPVHEVNNESQKAFPDELENRPDWRTPLYNYIDTGELPP</sequence>
<dbReference type="Gene3D" id="3.30.420.10">
    <property type="entry name" value="Ribonuclease H-like superfamily/Ribonuclease H"/>
    <property type="match status" value="1"/>
</dbReference>
<dbReference type="Proteomes" id="UP000504610">
    <property type="component" value="Chromosome 8"/>
</dbReference>
<dbReference type="KEGG" id="rsz:130499060"/>
<evidence type="ECO:0000259" key="2">
    <source>
        <dbReference type="PROSITE" id="PS50878"/>
    </source>
</evidence>
<dbReference type="Gene3D" id="3.10.20.370">
    <property type="match status" value="1"/>
</dbReference>
<evidence type="ECO:0000313" key="3">
    <source>
        <dbReference type="Proteomes" id="UP000504610"/>
    </source>
</evidence>
<protein>
    <submittedName>
        <fullName evidence="4">Uncharacterized protein LOC130499060</fullName>
    </submittedName>
</protein>
<keyword evidence="3" id="KW-1185">Reference proteome</keyword>
<dbReference type="InterPro" id="IPR012337">
    <property type="entry name" value="RNaseH-like_sf"/>
</dbReference>
<dbReference type="RefSeq" id="XP_056848940.1">
    <property type="nucleotide sequence ID" value="XM_056992960.1"/>
</dbReference>
<dbReference type="InterPro" id="IPR043128">
    <property type="entry name" value="Rev_trsase/Diguanyl_cyclase"/>
</dbReference>
<gene>
    <name evidence="4" type="primary">LOC130499060</name>
</gene>
<dbReference type="GeneID" id="130499060"/>
<evidence type="ECO:0000313" key="4">
    <source>
        <dbReference type="RefSeq" id="XP_056848940.1"/>
    </source>
</evidence>
<dbReference type="Pfam" id="PF13456">
    <property type="entry name" value="RVT_3"/>
    <property type="match status" value="1"/>
</dbReference>
<dbReference type="SUPFAM" id="SSF56672">
    <property type="entry name" value="DNA/RNA polymerases"/>
    <property type="match status" value="1"/>
</dbReference>
<organism evidence="3 4">
    <name type="scientific">Raphanus sativus</name>
    <name type="common">Radish</name>
    <name type="synonym">Raphanus raphanistrum var. sativus</name>
    <dbReference type="NCBI Taxonomy" id="3726"/>
    <lineage>
        <taxon>Eukaryota</taxon>
        <taxon>Viridiplantae</taxon>
        <taxon>Streptophyta</taxon>
        <taxon>Embryophyta</taxon>
        <taxon>Tracheophyta</taxon>
        <taxon>Spermatophyta</taxon>
        <taxon>Magnoliopsida</taxon>
        <taxon>eudicotyledons</taxon>
        <taxon>Gunneridae</taxon>
        <taxon>Pentapetalae</taxon>
        <taxon>rosids</taxon>
        <taxon>malvids</taxon>
        <taxon>Brassicales</taxon>
        <taxon>Brassicaceae</taxon>
        <taxon>Brassiceae</taxon>
        <taxon>Raphanus</taxon>
    </lineage>
</organism>
<dbReference type="PANTHER" id="PTHR48475:SF2">
    <property type="entry name" value="RIBONUCLEASE H"/>
    <property type="match status" value="1"/>
</dbReference>
<dbReference type="OrthoDB" id="1742547at2759"/>
<feature type="region of interest" description="Disordered" evidence="1">
    <location>
        <begin position="402"/>
        <end position="488"/>
    </location>
</feature>
<dbReference type="InterPro" id="IPR000477">
    <property type="entry name" value="RT_dom"/>
</dbReference>
<dbReference type="InterPro" id="IPR002156">
    <property type="entry name" value="RNaseH_domain"/>
</dbReference>
<dbReference type="PANTHER" id="PTHR48475">
    <property type="entry name" value="RIBONUCLEASE H"/>
    <property type="match status" value="1"/>
</dbReference>